<name>A0A0G4FMR1_VITBC</name>
<keyword evidence="5" id="KW-1000">Mitochondrion outer membrane</keyword>
<comment type="similarity">
    <text evidence="2">Belongs to the Tom22 family.</text>
</comment>
<dbReference type="InterPro" id="IPR005683">
    <property type="entry name" value="Tom22"/>
</dbReference>
<evidence type="ECO:0000256" key="5">
    <source>
        <dbReference type="ARBA" id="ARBA00022787"/>
    </source>
</evidence>
<evidence type="ECO:0000256" key="6">
    <source>
        <dbReference type="ARBA" id="ARBA00022927"/>
    </source>
</evidence>
<evidence type="ECO:0008006" key="15">
    <source>
        <dbReference type="Google" id="ProtNLM"/>
    </source>
</evidence>
<keyword evidence="9" id="KW-0496">Mitochondrion</keyword>
<proteinExistence type="inferred from homology"/>
<keyword evidence="11" id="KW-0675">Receptor</keyword>
<evidence type="ECO:0000256" key="7">
    <source>
        <dbReference type="ARBA" id="ARBA00022989"/>
    </source>
</evidence>
<keyword evidence="10 12" id="KW-0472">Membrane</keyword>
<dbReference type="EMBL" id="CDMY01000466">
    <property type="protein sequence ID" value="CEM15533.1"/>
    <property type="molecule type" value="Genomic_DNA"/>
</dbReference>
<accession>A0A0G4FMR1</accession>
<gene>
    <name evidence="13" type="ORF">Vbra_15779</name>
</gene>
<evidence type="ECO:0000256" key="1">
    <source>
        <dbReference type="ARBA" id="ARBA00004572"/>
    </source>
</evidence>
<reference evidence="13 14" key="1">
    <citation type="submission" date="2014-11" db="EMBL/GenBank/DDBJ databases">
        <authorList>
            <person name="Zhu J."/>
            <person name="Qi W."/>
            <person name="Song R."/>
        </authorList>
    </citation>
    <scope>NUCLEOTIDE SEQUENCE [LARGE SCALE GENOMIC DNA]</scope>
</reference>
<keyword evidence="7 12" id="KW-1133">Transmembrane helix</keyword>
<comment type="subcellular location">
    <subcellularLocation>
        <location evidence="1">Mitochondrion outer membrane</location>
        <topology evidence="1">Single-pass membrane protein</topology>
    </subcellularLocation>
</comment>
<evidence type="ECO:0000256" key="3">
    <source>
        <dbReference type="ARBA" id="ARBA00022448"/>
    </source>
</evidence>
<feature type="transmembrane region" description="Helical" evidence="12">
    <location>
        <begin position="36"/>
        <end position="54"/>
    </location>
</feature>
<keyword evidence="6" id="KW-0653">Protein transport</keyword>
<evidence type="ECO:0000256" key="2">
    <source>
        <dbReference type="ARBA" id="ARBA00009874"/>
    </source>
</evidence>
<sequence length="88" mass="9779">MGNFVSKINSNPKLQKAKTKLTKLAKDVYWLGSNTVWVAITAFIVLGVPVFLQYEKECQMFDMQANMMQQQAQAVEAAVSAVKQGQPV</sequence>
<evidence type="ECO:0000313" key="14">
    <source>
        <dbReference type="Proteomes" id="UP000041254"/>
    </source>
</evidence>
<evidence type="ECO:0000256" key="12">
    <source>
        <dbReference type="SAM" id="Phobius"/>
    </source>
</evidence>
<evidence type="ECO:0000313" key="13">
    <source>
        <dbReference type="EMBL" id="CEM15533.1"/>
    </source>
</evidence>
<evidence type="ECO:0000256" key="10">
    <source>
        <dbReference type="ARBA" id="ARBA00023136"/>
    </source>
</evidence>
<dbReference type="FunCoup" id="A0A0G4FMR1">
    <property type="interactions" value="6"/>
</dbReference>
<dbReference type="Proteomes" id="UP000041254">
    <property type="component" value="Unassembled WGS sequence"/>
</dbReference>
<evidence type="ECO:0000256" key="4">
    <source>
        <dbReference type="ARBA" id="ARBA00022692"/>
    </source>
</evidence>
<dbReference type="Pfam" id="PF04281">
    <property type="entry name" value="Tom22"/>
    <property type="match status" value="1"/>
</dbReference>
<keyword evidence="14" id="KW-1185">Reference proteome</keyword>
<dbReference type="GO" id="GO:0005741">
    <property type="term" value="C:mitochondrial outer membrane"/>
    <property type="evidence" value="ECO:0007669"/>
    <property type="project" value="UniProtKB-SubCell"/>
</dbReference>
<dbReference type="CDD" id="cd22884">
    <property type="entry name" value="TOM22"/>
    <property type="match status" value="1"/>
</dbReference>
<evidence type="ECO:0000256" key="11">
    <source>
        <dbReference type="ARBA" id="ARBA00023170"/>
    </source>
</evidence>
<protein>
    <recommendedName>
        <fullName evidence="15">Mitochondrial import receptor subunit TOM22</fullName>
    </recommendedName>
</protein>
<dbReference type="AlphaFoldDB" id="A0A0G4FMR1"/>
<organism evidence="13 14">
    <name type="scientific">Vitrella brassicaformis (strain CCMP3155)</name>
    <dbReference type="NCBI Taxonomy" id="1169540"/>
    <lineage>
        <taxon>Eukaryota</taxon>
        <taxon>Sar</taxon>
        <taxon>Alveolata</taxon>
        <taxon>Colpodellida</taxon>
        <taxon>Vitrellaceae</taxon>
        <taxon>Vitrella</taxon>
    </lineage>
</organism>
<evidence type="ECO:0000256" key="9">
    <source>
        <dbReference type="ARBA" id="ARBA00023128"/>
    </source>
</evidence>
<keyword evidence="4 12" id="KW-0812">Transmembrane</keyword>
<dbReference type="VEuPathDB" id="CryptoDB:Vbra_15779"/>
<keyword evidence="3" id="KW-0813">Transport</keyword>
<keyword evidence="8" id="KW-0811">Translocation</keyword>
<evidence type="ECO:0000256" key="8">
    <source>
        <dbReference type="ARBA" id="ARBA00023010"/>
    </source>
</evidence>
<dbReference type="InParanoid" id="A0A0G4FMR1"/>
<dbReference type="GO" id="GO:0006886">
    <property type="term" value="P:intracellular protein transport"/>
    <property type="evidence" value="ECO:0007669"/>
    <property type="project" value="InterPro"/>
</dbReference>